<gene>
    <name evidence="1" type="ORF">GCM10010411_82230</name>
</gene>
<dbReference type="Gene3D" id="1.10.287.1080">
    <property type="entry name" value="MazG-like"/>
    <property type="match status" value="1"/>
</dbReference>
<evidence type="ECO:0008006" key="3">
    <source>
        <dbReference type="Google" id="ProtNLM"/>
    </source>
</evidence>
<organism evidence="1 2">
    <name type="scientific">Actinomadura fulvescens</name>
    <dbReference type="NCBI Taxonomy" id="46160"/>
    <lineage>
        <taxon>Bacteria</taxon>
        <taxon>Bacillati</taxon>
        <taxon>Actinomycetota</taxon>
        <taxon>Actinomycetes</taxon>
        <taxon>Streptosporangiales</taxon>
        <taxon>Thermomonosporaceae</taxon>
        <taxon>Actinomadura</taxon>
    </lineage>
</organism>
<comment type="caution">
    <text evidence="1">The sequence shown here is derived from an EMBL/GenBank/DDBJ whole genome shotgun (WGS) entry which is preliminary data.</text>
</comment>
<dbReference type="Proteomes" id="UP001501509">
    <property type="component" value="Unassembled WGS sequence"/>
</dbReference>
<keyword evidence="2" id="KW-1185">Reference proteome</keyword>
<sequence length="106" mass="11050">MTLDQLAAWAAGQADGLAAQKGLQDDGDLFLALQNSKLGEEAGELQGAVLAYLNYQRDHKLDGFSTADVASEVADVVICAAILAARTGVDLGAALADKIEKVSRYV</sequence>
<dbReference type="EMBL" id="BAAATD010000016">
    <property type="protein sequence ID" value="GAA2631639.1"/>
    <property type="molecule type" value="Genomic_DNA"/>
</dbReference>
<dbReference type="SUPFAM" id="SSF101386">
    <property type="entry name" value="all-alpha NTP pyrophosphatases"/>
    <property type="match status" value="1"/>
</dbReference>
<protein>
    <recommendedName>
        <fullName evidence="3">NTP pyrophosphohydrolase MazG putative catalytic core domain-containing protein</fullName>
    </recommendedName>
</protein>
<accession>A0ABP6CZG3</accession>
<evidence type="ECO:0000313" key="1">
    <source>
        <dbReference type="EMBL" id="GAA2631639.1"/>
    </source>
</evidence>
<reference evidence="2" key="1">
    <citation type="journal article" date="2019" name="Int. J. Syst. Evol. Microbiol.">
        <title>The Global Catalogue of Microorganisms (GCM) 10K type strain sequencing project: providing services to taxonomists for standard genome sequencing and annotation.</title>
        <authorList>
            <consortium name="The Broad Institute Genomics Platform"/>
            <consortium name="The Broad Institute Genome Sequencing Center for Infectious Disease"/>
            <person name="Wu L."/>
            <person name="Ma J."/>
        </authorList>
    </citation>
    <scope>NUCLEOTIDE SEQUENCE [LARGE SCALE GENOMIC DNA]</scope>
    <source>
        <strain evidence="2">JCM 6833</strain>
    </source>
</reference>
<dbReference type="RefSeq" id="WP_344547928.1">
    <property type="nucleotide sequence ID" value="NZ_BAAATD010000016.1"/>
</dbReference>
<evidence type="ECO:0000313" key="2">
    <source>
        <dbReference type="Proteomes" id="UP001501509"/>
    </source>
</evidence>
<name>A0ABP6CZG3_9ACTN</name>
<proteinExistence type="predicted"/>